<sequence length="157" mass="17959">MAFFKRLPLLLLFLAFNTAIHAGVTLTDIDGRRISFAALQGKWVFINYWASWCQPCLDEIKELNRFYQNRKRKVALFAVNYDALPVPEQMKLIKQYGITYPSLRQDPGNVLHLGDIRGVPATFVFNPQGQWVTTLYGGQTLDSLDEAMTENRNQGTE</sequence>
<dbReference type="PROSITE" id="PS51352">
    <property type="entry name" value="THIOREDOXIN_2"/>
    <property type="match status" value="1"/>
</dbReference>
<dbReference type="InterPro" id="IPR050553">
    <property type="entry name" value="Thioredoxin_ResA/DsbE_sf"/>
</dbReference>
<dbReference type="CDD" id="cd02966">
    <property type="entry name" value="TlpA_like_family"/>
    <property type="match status" value="1"/>
</dbReference>
<dbReference type="PANTHER" id="PTHR42852">
    <property type="entry name" value="THIOL:DISULFIDE INTERCHANGE PROTEIN DSBE"/>
    <property type="match status" value="1"/>
</dbReference>
<organism evidence="3 4">
    <name type="scientific">Legionella spiritensis</name>
    <dbReference type="NCBI Taxonomy" id="452"/>
    <lineage>
        <taxon>Bacteria</taxon>
        <taxon>Pseudomonadati</taxon>
        <taxon>Pseudomonadota</taxon>
        <taxon>Gammaproteobacteria</taxon>
        <taxon>Legionellales</taxon>
        <taxon>Legionellaceae</taxon>
        <taxon>Legionella</taxon>
    </lineage>
</organism>
<dbReference type="AlphaFoldDB" id="A0A0W0ZA51"/>
<evidence type="ECO:0000259" key="2">
    <source>
        <dbReference type="PROSITE" id="PS51352"/>
    </source>
</evidence>
<dbReference type="InterPro" id="IPR013766">
    <property type="entry name" value="Thioredoxin_domain"/>
</dbReference>
<name>A0A0W0ZA51_LEGSP</name>
<evidence type="ECO:0000313" key="3">
    <source>
        <dbReference type="EMBL" id="KTD65997.1"/>
    </source>
</evidence>
<dbReference type="Gene3D" id="3.40.30.10">
    <property type="entry name" value="Glutaredoxin"/>
    <property type="match status" value="1"/>
</dbReference>
<dbReference type="Pfam" id="PF00578">
    <property type="entry name" value="AhpC-TSA"/>
    <property type="match status" value="1"/>
</dbReference>
<evidence type="ECO:0000256" key="1">
    <source>
        <dbReference type="SAM" id="SignalP"/>
    </source>
</evidence>
<dbReference type="GO" id="GO:0016209">
    <property type="term" value="F:antioxidant activity"/>
    <property type="evidence" value="ECO:0007669"/>
    <property type="project" value="InterPro"/>
</dbReference>
<dbReference type="RefSeq" id="WP_058482234.1">
    <property type="nucleotide sequence ID" value="NZ_CAAAII010000020.1"/>
</dbReference>
<proteinExistence type="predicted"/>
<dbReference type="PATRIC" id="fig|452.5.peg.319"/>
<dbReference type="PANTHER" id="PTHR42852:SF13">
    <property type="entry name" value="PROTEIN DIPZ"/>
    <property type="match status" value="1"/>
</dbReference>
<feature type="domain" description="Thioredoxin" evidence="2">
    <location>
        <begin position="15"/>
        <end position="153"/>
    </location>
</feature>
<accession>A0A0W0ZA51</accession>
<feature type="chain" id="PRO_5006918427" evidence="1">
    <location>
        <begin position="23"/>
        <end position="157"/>
    </location>
</feature>
<reference evidence="3 4" key="1">
    <citation type="submission" date="2015-11" db="EMBL/GenBank/DDBJ databases">
        <title>Genomic analysis of 38 Legionella species identifies large and diverse effector repertoires.</title>
        <authorList>
            <person name="Burstein D."/>
            <person name="Amaro F."/>
            <person name="Zusman T."/>
            <person name="Lifshitz Z."/>
            <person name="Cohen O."/>
            <person name="Gilbert J.A."/>
            <person name="Pupko T."/>
            <person name="Shuman H.A."/>
            <person name="Segal G."/>
        </authorList>
    </citation>
    <scope>NUCLEOTIDE SEQUENCE [LARGE SCALE GENOMIC DNA]</scope>
    <source>
        <strain evidence="3 4">Mt.St.Helens-9</strain>
    </source>
</reference>
<feature type="signal peptide" evidence="1">
    <location>
        <begin position="1"/>
        <end position="22"/>
    </location>
</feature>
<gene>
    <name evidence="3" type="primary">resA</name>
    <name evidence="3" type="ORF">Lspi_0286</name>
</gene>
<comment type="caution">
    <text evidence="3">The sequence shown here is derived from an EMBL/GenBank/DDBJ whole genome shotgun (WGS) entry which is preliminary data.</text>
</comment>
<dbReference type="OrthoDB" id="9796554at2"/>
<dbReference type="InterPro" id="IPR000866">
    <property type="entry name" value="AhpC/TSA"/>
</dbReference>
<protein>
    <submittedName>
        <fullName evidence="3">Thiol-disulfide oxidoreductase ResA</fullName>
    </submittedName>
</protein>
<keyword evidence="4" id="KW-1185">Reference proteome</keyword>
<dbReference type="GO" id="GO:0016491">
    <property type="term" value="F:oxidoreductase activity"/>
    <property type="evidence" value="ECO:0007669"/>
    <property type="project" value="InterPro"/>
</dbReference>
<evidence type="ECO:0000313" key="4">
    <source>
        <dbReference type="Proteomes" id="UP000054877"/>
    </source>
</evidence>
<dbReference type="STRING" id="452.Lspi_0286"/>
<dbReference type="SUPFAM" id="SSF52833">
    <property type="entry name" value="Thioredoxin-like"/>
    <property type="match status" value="1"/>
</dbReference>
<dbReference type="InterPro" id="IPR036249">
    <property type="entry name" value="Thioredoxin-like_sf"/>
</dbReference>
<dbReference type="EMBL" id="LNYX01000003">
    <property type="protein sequence ID" value="KTD65997.1"/>
    <property type="molecule type" value="Genomic_DNA"/>
</dbReference>
<keyword evidence="1" id="KW-0732">Signal</keyword>
<dbReference type="Proteomes" id="UP000054877">
    <property type="component" value="Unassembled WGS sequence"/>
</dbReference>